<evidence type="ECO:0000313" key="2">
    <source>
        <dbReference type="EMBL" id="KAK9733112.1"/>
    </source>
</evidence>
<protein>
    <recommendedName>
        <fullName evidence="1">RIN4 pathogenic type III effector avirulence factor Avr cleavage site domain-containing protein</fullName>
    </recommendedName>
</protein>
<feature type="domain" description="RIN4 pathogenic type III effector avirulence factor Avr cleavage site" evidence="1">
    <location>
        <begin position="16"/>
        <end position="45"/>
    </location>
</feature>
<dbReference type="EMBL" id="JBDFQZ010000004">
    <property type="protein sequence ID" value="KAK9733112.1"/>
    <property type="molecule type" value="Genomic_DNA"/>
</dbReference>
<name>A0AAW1LHT7_SAPOF</name>
<sequence>MFGHIYAHKQNNSVWMTAPQFGAWDQKGRASPNYSMVFGQAHENGKQSNRDVRHLSLENDIISHQAHHMQHRHHQHHPHNRQEDDYLTVNFRFLSIYESSIRICRECFIQ</sequence>
<accession>A0AAW1LHT7</accession>
<dbReference type="Proteomes" id="UP001443914">
    <property type="component" value="Unassembled WGS sequence"/>
</dbReference>
<keyword evidence="3" id="KW-1185">Reference proteome</keyword>
<comment type="caution">
    <text evidence="2">The sequence shown here is derived from an EMBL/GenBank/DDBJ whole genome shotgun (WGS) entry which is preliminary data.</text>
</comment>
<evidence type="ECO:0000313" key="3">
    <source>
        <dbReference type="Proteomes" id="UP001443914"/>
    </source>
</evidence>
<dbReference type="InterPro" id="IPR008700">
    <property type="entry name" value="TypeIII_avirulence_cleave"/>
</dbReference>
<dbReference type="PANTHER" id="PTHR33882:SF11">
    <property type="entry name" value="RPM1-INTERACTING PROTEIN 4 (RIN4) FAMILY PROTEIN"/>
    <property type="match status" value="1"/>
</dbReference>
<dbReference type="AlphaFoldDB" id="A0AAW1LHT7"/>
<proteinExistence type="predicted"/>
<evidence type="ECO:0000259" key="1">
    <source>
        <dbReference type="Pfam" id="PF05627"/>
    </source>
</evidence>
<dbReference type="Pfam" id="PF05627">
    <property type="entry name" value="AvrRpt-cleavage"/>
    <property type="match status" value="1"/>
</dbReference>
<reference evidence="2" key="1">
    <citation type="submission" date="2024-03" db="EMBL/GenBank/DDBJ databases">
        <title>WGS assembly of Saponaria officinalis var. Norfolk2.</title>
        <authorList>
            <person name="Jenkins J."/>
            <person name="Shu S."/>
            <person name="Grimwood J."/>
            <person name="Barry K."/>
            <person name="Goodstein D."/>
            <person name="Schmutz J."/>
            <person name="Leebens-Mack J."/>
            <person name="Osbourn A."/>
        </authorList>
    </citation>
    <scope>NUCLEOTIDE SEQUENCE [LARGE SCALE GENOMIC DNA]</scope>
    <source>
        <strain evidence="2">JIC</strain>
    </source>
</reference>
<organism evidence="2 3">
    <name type="scientific">Saponaria officinalis</name>
    <name type="common">Common soapwort</name>
    <name type="synonym">Lychnis saponaria</name>
    <dbReference type="NCBI Taxonomy" id="3572"/>
    <lineage>
        <taxon>Eukaryota</taxon>
        <taxon>Viridiplantae</taxon>
        <taxon>Streptophyta</taxon>
        <taxon>Embryophyta</taxon>
        <taxon>Tracheophyta</taxon>
        <taxon>Spermatophyta</taxon>
        <taxon>Magnoliopsida</taxon>
        <taxon>eudicotyledons</taxon>
        <taxon>Gunneridae</taxon>
        <taxon>Pentapetalae</taxon>
        <taxon>Caryophyllales</taxon>
        <taxon>Caryophyllaceae</taxon>
        <taxon>Caryophylleae</taxon>
        <taxon>Saponaria</taxon>
    </lineage>
</organism>
<gene>
    <name evidence="2" type="ORF">RND81_04G044200</name>
</gene>
<dbReference type="PANTHER" id="PTHR33882">
    <property type="entry name" value="PATHOGENIC TYPE III EFFECTOR AVIRULENCE FACTOR AVR AVRRPT-CLEAVAGE: CLEAVAGE SITE PROTEIN"/>
    <property type="match status" value="1"/>
</dbReference>